<dbReference type="PANTHER" id="PTHR41260:SF1">
    <property type="entry name" value="PROTEIN ECSC"/>
    <property type="match status" value="1"/>
</dbReference>
<reference evidence="1 2" key="1">
    <citation type="submission" date="2018-06" db="EMBL/GenBank/DDBJ databases">
        <title>Genomic Encyclopedia of Archaeal and Bacterial Type Strains, Phase II (KMG-II): from individual species to whole genera.</title>
        <authorList>
            <person name="Goeker M."/>
        </authorList>
    </citation>
    <scope>NUCLEOTIDE SEQUENCE [LARGE SCALE GENOMIC DNA]</scope>
    <source>
        <strain evidence="1 2">DSM 24464</strain>
    </source>
</reference>
<dbReference type="PANTHER" id="PTHR41260">
    <property type="entry name" value="PROTEIN ECSC"/>
    <property type="match status" value="1"/>
</dbReference>
<protein>
    <submittedName>
        <fullName evidence="1">EcsC family protein</fullName>
    </submittedName>
</protein>
<sequence>MSKELLEYNISPEDLEALKNAKSTMHNLSWAMRNINLVGDTIESKIKLVPEKYIHKLQQATESILKGIIKANLKTINKNKTFSKPSKKTYKAVVTGSGFLSGFFGSASGIGTPIFISELTLTTKFIMRSIMDIARSQGEDLYNVETQIACLEVFALGGDSKNDDGLETSYYALRTGLSSFINNASLSGSGAIANLISKIATRYSITVSEKFIAQAVPVLGGIGGGTINYIFIDHFQKMATAHFTIKKLERKYGQDIIQEKFKNILIENKQTKK</sequence>
<accession>A0A327RW56</accession>
<evidence type="ECO:0000313" key="1">
    <source>
        <dbReference type="EMBL" id="RAJ17827.1"/>
    </source>
</evidence>
<dbReference type="OrthoDB" id="1238772at2"/>
<dbReference type="AlphaFoldDB" id="A0A327RW56"/>
<keyword evidence="2" id="KW-1185">Reference proteome</keyword>
<dbReference type="Proteomes" id="UP000248703">
    <property type="component" value="Unassembled WGS sequence"/>
</dbReference>
<organism evidence="1 2">
    <name type="scientific">Olleya aquimaris</name>
    <dbReference type="NCBI Taxonomy" id="639310"/>
    <lineage>
        <taxon>Bacteria</taxon>
        <taxon>Pseudomonadati</taxon>
        <taxon>Bacteroidota</taxon>
        <taxon>Flavobacteriia</taxon>
        <taxon>Flavobacteriales</taxon>
        <taxon>Flavobacteriaceae</taxon>
    </lineage>
</organism>
<dbReference type="EMBL" id="QLLO01000001">
    <property type="protein sequence ID" value="RAJ17827.1"/>
    <property type="molecule type" value="Genomic_DNA"/>
</dbReference>
<dbReference type="Pfam" id="PF12787">
    <property type="entry name" value="EcsC"/>
    <property type="match status" value="1"/>
</dbReference>
<proteinExistence type="predicted"/>
<evidence type="ECO:0000313" key="2">
    <source>
        <dbReference type="Proteomes" id="UP000248703"/>
    </source>
</evidence>
<gene>
    <name evidence="1" type="ORF">LY08_00095</name>
</gene>
<dbReference type="InterPro" id="IPR024787">
    <property type="entry name" value="EcsC"/>
</dbReference>
<dbReference type="RefSeq" id="WP_111658468.1">
    <property type="nucleotide sequence ID" value="NZ_QLLO01000001.1"/>
</dbReference>
<comment type="caution">
    <text evidence="1">The sequence shown here is derived from an EMBL/GenBank/DDBJ whole genome shotgun (WGS) entry which is preliminary data.</text>
</comment>
<name>A0A327RW56_9FLAO</name>